<comment type="caution">
    <text evidence="4">The sequence shown here is derived from an EMBL/GenBank/DDBJ whole genome shotgun (WGS) entry which is preliminary data.</text>
</comment>
<sequence>MKNALSSVYRRRKLFYLLDRPLLLRRFSAESDPLAEIKPDFEESLEHLRNIPQHDWESSEHLGSLISSYSSSSPRVFSQITRRLGSYSLAVSFFDYLNEKSQSLKHRDESLSVTFQSVIEFACKETDSRFKLLQLYEAAKEKKVSLTFNAAKFLISWFGRLGMVNESVLLYEELDPSVKNTHVRNVFIDTLLKGGLVDDALKVLDEMLEKESIFPPNESTVDIVFHGWVSKRRRVTDEEITQLVLRFGDRGLSPNRVWMKRLITALCNNGQTNVAWETLRKMMKTKATLEVSPFNALLTSLGRNMDIGQMKAVVAEMDEMGIQADSTTLGILINTLCKSLRVDEALKVFEQMRDDGSVIKADEIHFNTLINSLCKVGRLKEAEELLEKMKMGEDCVPNTSTYNCLVDGYCRGGQLDVAESAVSRMKEEGIKPDVVTLNTMIKGMCKHRGVSSAVSFLMDMEREGLERNVVTYMTI</sequence>
<accession>A0A6D2HUJ4</accession>
<keyword evidence="2" id="KW-0677">Repeat</keyword>
<dbReference type="AlphaFoldDB" id="A0A6D2HUJ4"/>
<dbReference type="Gene3D" id="1.25.40.10">
    <property type="entry name" value="Tetratricopeptide repeat domain"/>
    <property type="match status" value="3"/>
</dbReference>
<evidence type="ECO:0000313" key="5">
    <source>
        <dbReference type="Proteomes" id="UP000467841"/>
    </source>
</evidence>
<dbReference type="Pfam" id="PF01535">
    <property type="entry name" value="PPR"/>
    <property type="match status" value="2"/>
</dbReference>
<dbReference type="Pfam" id="PF13041">
    <property type="entry name" value="PPR_2"/>
    <property type="match status" value="1"/>
</dbReference>
<name>A0A6D2HUJ4_9BRAS</name>
<reference evidence="4" key="1">
    <citation type="submission" date="2020-01" db="EMBL/GenBank/DDBJ databases">
        <authorList>
            <person name="Mishra B."/>
        </authorList>
    </citation>
    <scope>NUCLEOTIDE SEQUENCE [LARGE SCALE GENOMIC DNA]</scope>
</reference>
<evidence type="ECO:0000256" key="2">
    <source>
        <dbReference type="ARBA" id="ARBA00022737"/>
    </source>
</evidence>
<evidence type="ECO:0000256" key="3">
    <source>
        <dbReference type="PROSITE-ProRule" id="PRU00708"/>
    </source>
</evidence>
<protein>
    <recommendedName>
        <fullName evidence="6">Pentacotripeptide-repeat region of PRORP domain-containing protein</fullName>
    </recommendedName>
</protein>
<evidence type="ECO:0000256" key="1">
    <source>
        <dbReference type="ARBA" id="ARBA00007626"/>
    </source>
</evidence>
<keyword evidence="5" id="KW-1185">Reference proteome</keyword>
<feature type="repeat" description="PPR" evidence="3">
    <location>
        <begin position="398"/>
        <end position="432"/>
    </location>
</feature>
<feature type="repeat" description="PPR" evidence="3">
    <location>
        <begin position="433"/>
        <end position="467"/>
    </location>
</feature>
<dbReference type="InterPro" id="IPR002885">
    <property type="entry name" value="PPR_rpt"/>
</dbReference>
<dbReference type="PROSITE" id="PS51375">
    <property type="entry name" value="PPR"/>
    <property type="match status" value="4"/>
</dbReference>
<feature type="repeat" description="PPR" evidence="3">
    <location>
        <begin position="362"/>
        <end position="392"/>
    </location>
</feature>
<evidence type="ECO:0000313" key="4">
    <source>
        <dbReference type="EMBL" id="CAA7016890.1"/>
    </source>
</evidence>
<dbReference type="Proteomes" id="UP000467841">
    <property type="component" value="Unassembled WGS sequence"/>
</dbReference>
<dbReference type="Pfam" id="PF12854">
    <property type="entry name" value="PPR_1"/>
    <property type="match status" value="2"/>
</dbReference>
<organism evidence="4 5">
    <name type="scientific">Microthlaspi erraticum</name>
    <dbReference type="NCBI Taxonomy" id="1685480"/>
    <lineage>
        <taxon>Eukaryota</taxon>
        <taxon>Viridiplantae</taxon>
        <taxon>Streptophyta</taxon>
        <taxon>Embryophyta</taxon>
        <taxon>Tracheophyta</taxon>
        <taxon>Spermatophyta</taxon>
        <taxon>Magnoliopsida</taxon>
        <taxon>eudicotyledons</taxon>
        <taxon>Gunneridae</taxon>
        <taxon>Pentapetalae</taxon>
        <taxon>rosids</taxon>
        <taxon>malvids</taxon>
        <taxon>Brassicales</taxon>
        <taxon>Brassicaceae</taxon>
        <taxon>Coluteocarpeae</taxon>
        <taxon>Microthlaspi</taxon>
    </lineage>
</organism>
<dbReference type="EMBL" id="CACVBM020000266">
    <property type="protein sequence ID" value="CAA7016890.1"/>
    <property type="molecule type" value="Genomic_DNA"/>
</dbReference>
<dbReference type="PANTHER" id="PTHR47447:SF22">
    <property type="entry name" value="TETRATRICOPEPTIDE-LIKE HELICAL DOMAIN SUPERFAMILY"/>
    <property type="match status" value="1"/>
</dbReference>
<gene>
    <name evidence="4" type="ORF">MERR_LOCUS4125</name>
</gene>
<evidence type="ECO:0008006" key="6">
    <source>
        <dbReference type="Google" id="ProtNLM"/>
    </source>
</evidence>
<feature type="repeat" description="PPR" evidence="3">
    <location>
        <begin position="325"/>
        <end position="359"/>
    </location>
</feature>
<dbReference type="InterPro" id="IPR011990">
    <property type="entry name" value="TPR-like_helical_dom_sf"/>
</dbReference>
<comment type="similarity">
    <text evidence="1">Belongs to the PPR family. P subfamily.</text>
</comment>
<dbReference type="PANTHER" id="PTHR47447">
    <property type="entry name" value="OS03G0856100 PROTEIN"/>
    <property type="match status" value="1"/>
</dbReference>
<proteinExistence type="inferred from homology"/>
<dbReference type="OrthoDB" id="1092721at2759"/>
<dbReference type="NCBIfam" id="TIGR00756">
    <property type="entry name" value="PPR"/>
    <property type="match status" value="5"/>
</dbReference>